<dbReference type="EMBL" id="JAMB01000009">
    <property type="protein sequence ID" value="ETX10304.1"/>
    <property type="molecule type" value="Genomic_DNA"/>
</dbReference>
<dbReference type="UniPathway" id="UPA00060">
    <property type="reaction ID" value="UER00141"/>
</dbReference>
<reference evidence="13 14" key="1">
    <citation type="submission" date="2014-01" db="EMBL/GenBank/DDBJ databases">
        <title>Marinomonas ushuaiensis DSM 15871 Genome Sequencing.</title>
        <authorList>
            <person name="Lai Q."/>
            <person name="Shao Z.S."/>
        </authorList>
    </citation>
    <scope>NUCLEOTIDE SEQUENCE [LARGE SCALE GENOMIC DNA]</scope>
    <source>
        <strain evidence="13 14">DSM 15871</strain>
    </source>
</reference>
<keyword evidence="5" id="KW-0460">Magnesium</keyword>
<accession>X7E2K5</accession>
<dbReference type="GO" id="GO:0009228">
    <property type="term" value="P:thiamine biosynthetic process"/>
    <property type="evidence" value="ECO:0007669"/>
    <property type="project" value="UniProtKB-KW"/>
</dbReference>
<evidence type="ECO:0000256" key="5">
    <source>
        <dbReference type="ARBA" id="ARBA00022842"/>
    </source>
</evidence>
<dbReference type="PANTHER" id="PTHR20857">
    <property type="entry name" value="THIAMINE-PHOSPHATE PYROPHOSPHORYLASE"/>
    <property type="match status" value="1"/>
</dbReference>
<dbReference type="GO" id="GO:0046872">
    <property type="term" value="F:metal ion binding"/>
    <property type="evidence" value="ECO:0007669"/>
    <property type="project" value="UniProtKB-KW"/>
</dbReference>
<comment type="cofactor">
    <cofactor evidence="1">
        <name>Mg(2+)</name>
        <dbReference type="ChEBI" id="CHEBI:18420"/>
    </cofactor>
</comment>
<evidence type="ECO:0000313" key="14">
    <source>
        <dbReference type="Proteomes" id="UP000054058"/>
    </source>
</evidence>
<dbReference type="GO" id="GO:0005737">
    <property type="term" value="C:cytoplasm"/>
    <property type="evidence" value="ECO:0007669"/>
    <property type="project" value="TreeGrafter"/>
</dbReference>
<gene>
    <name evidence="13" type="ORF">MUS1_15415</name>
</gene>
<dbReference type="InterPro" id="IPR036206">
    <property type="entry name" value="ThiamineP_synth_sf"/>
</dbReference>
<dbReference type="NCBIfam" id="TIGR00693">
    <property type="entry name" value="thiE"/>
    <property type="match status" value="1"/>
</dbReference>
<dbReference type="NCBIfam" id="NF000734">
    <property type="entry name" value="PRK00043.1-5"/>
    <property type="match status" value="1"/>
</dbReference>
<dbReference type="STRING" id="1122207.MUS1_15415"/>
<comment type="catalytic activity">
    <reaction evidence="8 10">
        <text>2-(2-carboxy-4-methylthiazol-5-yl)ethyl phosphate + 4-amino-2-methyl-5-(diphosphooxymethyl)pyrimidine + 2 H(+) = thiamine phosphate + CO2 + diphosphate</text>
        <dbReference type="Rhea" id="RHEA:47848"/>
        <dbReference type="ChEBI" id="CHEBI:15378"/>
        <dbReference type="ChEBI" id="CHEBI:16526"/>
        <dbReference type="ChEBI" id="CHEBI:33019"/>
        <dbReference type="ChEBI" id="CHEBI:37575"/>
        <dbReference type="ChEBI" id="CHEBI:57841"/>
        <dbReference type="ChEBI" id="CHEBI:62890"/>
        <dbReference type="EC" id="2.5.1.3"/>
    </reaction>
</comment>
<protein>
    <recommendedName>
        <fullName evidence="10">Thiamine-phosphate synthase</fullName>
        <ecNumber evidence="10">2.5.1.3</ecNumber>
    </recommendedName>
    <alternativeName>
        <fullName evidence="10">Thiamine-phosphate pyrophosphorylase</fullName>
    </alternativeName>
</protein>
<evidence type="ECO:0000256" key="3">
    <source>
        <dbReference type="ARBA" id="ARBA00022679"/>
    </source>
</evidence>
<dbReference type="InterPro" id="IPR034291">
    <property type="entry name" value="TMP_synthase"/>
</dbReference>
<name>X7E2K5_9GAMM</name>
<comment type="caution">
    <text evidence="13">The sequence shown here is derived from an EMBL/GenBank/DDBJ whole genome shotgun (WGS) entry which is preliminary data.</text>
</comment>
<dbReference type="AlphaFoldDB" id="X7E2K5"/>
<evidence type="ECO:0000259" key="12">
    <source>
        <dbReference type="Pfam" id="PF02581"/>
    </source>
</evidence>
<evidence type="ECO:0000256" key="9">
    <source>
        <dbReference type="ARBA" id="ARBA00047883"/>
    </source>
</evidence>
<evidence type="ECO:0000256" key="8">
    <source>
        <dbReference type="ARBA" id="ARBA00047851"/>
    </source>
</evidence>
<comment type="similarity">
    <text evidence="10">Belongs to the thiamine-phosphate synthase family.</text>
</comment>
<evidence type="ECO:0000256" key="10">
    <source>
        <dbReference type="RuleBase" id="RU003826"/>
    </source>
</evidence>
<dbReference type="GO" id="GO:0004789">
    <property type="term" value="F:thiamine-phosphate diphosphorylase activity"/>
    <property type="evidence" value="ECO:0007669"/>
    <property type="project" value="UniProtKB-EC"/>
</dbReference>
<evidence type="ECO:0000256" key="2">
    <source>
        <dbReference type="ARBA" id="ARBA00005165"/>
    </source>
</evidence>
<organism evidence="13 14">
    <name type="scientific">Marinomonas ushuaiensis DSM 15871</name>
    <dbReference type="NCBI Taxonomy" id="1122207"/>
    <lineage>
        <taxon>Bacteria</taxon>
        <taxon>Pseudomonadati</taxon>
        <taxon>Pseudomonadota</taxon>
        <taxon>Gammaproteobacteria</taxon>
        <taxon>Oceanospirillales</taxon>
        <taxon>Oceanospirillaceae</taxon>
        <taxon>Marinomonas</taxon>
    </lineage>
</organism>
<proteinExistence type="inferred from homology"/>
<evidence type="ECO:0000256" key="4">
    <source>
        <dbReference type="ARBA" id="ARBA00022723"/>
    </source>
</evidence>
<dbReference type="eggNOG" id="COG0352">
    <property type="taxonomic scope" value="Bacteria"/>
</dbReference>
<dbReference type="CDD" id="cd00564">
    <property type="entry name" value="TMP_TenI"/>
    <property type="match status" value="1"/>
</dbReference>
<dbReference type="InterPro" id="IPR013785">
    <property type="entry name" value="Aldolase_TIM"/>
</dbReference>
<sequence>MKLSRFYPVFDSSEWIERLVPLGIELVQLRIKDCQEEHVRAEIKKAKALCAQHNCTLVINDYWQLAIELGCEWVHLGQEDLDTADITKIKQAGLKIGISTHDDEELLRACRLEPDYIALGPVYPTILKKMKWHQQGLEKVTEWKGKLDQTPLVAIGGMSVERAEGAFLAGADIVAAVTDITLNSDPEARIKEWLNACKNVSNEATV</sequence>
<keyword evidence="14" id="KW-1185">Reference proteome</keyword>
<evidence type="ECO:0000256" key="11">
    <source>
        <dbReference type="RuleBase" id="RU004253"/>
    </source>
</evidence>
<dbReference type="SUPFAM" id="SSF51391">
    <property type="entry name" value="Thiamin phosphate synthase"/>
    <property type="match status" value="1"/>
</dbReference>
<feature type="domain" description="Thiamine phosphate synthase/TenI" evidence="12">
    <location>
        <begin position="12"/>
        <end position="180"/>
    </location>
</feature>
<dbReference type="Gene3D" id="3.20.20.70">
    <property type="entry name" value="Aldolase class I"/>
    <property type="match status" value="1"/>
</dbReference>
<keyword evidence="6 10" id="KW-0784">Thiamine biosynthesis</keyword>
<dbReference type="Pfam" id="PF02581">
    <property type="entry name" value="TMP-TENI"/>
    <property type="match status" value="1"/>
</dbReference>
<comment type="catalytic activity">
    <reaction evidence="9 10">
        <text>2-[(2R,5Z)-2-carboxy-4-methylthiazol-5(2H)-ylidene]ethyl phosphate + 4-amino-2-methyl-5-(diphosphooxymethyl)pyrimidine + 2 H(+) = thiamine phosphate + CO2 + diphosphate</text>
        <dbReference type="Rhea" id="RHEA:47844"/>
        <dbReference type="ChEBI" id="CHEBI:15378"/>
        <dbReference type="ChEBI" id="CHEBI:16526"/>
        <dbReference type="ChEBI" id="CHEBI:33019"/>
        <dbReference type="ChEBI" id="CHEBI:37575"/>
        <dbReference type="ChEBI" id="CHEBI:57841"/>
        <dbReference type="ChEBI" id="CHEBI:62899"/>
        <dbReference type="EC" id="2.5.1.3"/>
    </reaction>
</comment>
<keyword evidence="3 10" id="KW-0808">Transferase</keyword>
<evidence type="ECO:0000256" key="1">
    <source>
        <dbReference type="ARBA" id="ARBA00001946"/>
    </source>
</evidence>
<evidence type="ECO:0000256" key="6">
    <source>
        <dbReference type="ARBA" id="ARBA00022977"/>
    </source>
</evidence>
<dbReference type="PATRIC" id="fig|1122207.3.peg.2233"/>
<dbReference type="OrthoDB" id="9789949at2"/>
<comment type="pathway">
    <text evidence="2 11">Cofactor biosynthesis; thiamine diphosphate biosynthesis; thiamine phosphate from 4-amino-2-methyl-5-diphosphomethylpyrimidine and 4-methyl-5-(2-phosphoethyl)-thiazole: step 1/1.</text>
</comment>
<keyword evidence="4" id="KW-0479">Metal-binding</keyword>
<evidence type="ECO:0000313" key="13">
    <source>
        <dbReference type="EMBL" id="ETX10304.1"/>
    </source>
</evidence>
<comment type="catalytic activity">
    <reaction evidence="7 10">
        <text>4-methyl-5-(2-phosphooxyethyl)-thiazole + 4-amino-2-methyl-5-(diphosphooxymethyl)pyrimidine + H(+) = thiamine phosphate + diphosphate</text>
        <dbReference type="Rhea" id="RHEA:22328"/>
        <dbReference type="ChEBI" id="CHEBI:15378"/>
        <dbReference type="ChEBI" id="CHEBI:33019"/>
        <dbReference type="ChEBI" id="CHEBI:37575"/>
        <dbReference type="ChEBI" id="CHEBI:57841"/>
        <dbReference type="ChEBI" id="CHEBI:58296"/>
        <dbReference type="EC" id="2.5.1.3"/>
    </reaction>
</comment>
<dbReference type="GO" id="GO:0009229">
    <property type="term" value="P:thiamine diphosphate biosynthetic process"/>
    <property type="evidence" value="ECO:0007669"/>
    <property type="project" value="UniProtKB-UniPathway"/>
</dbReference>
<dbReference type="PANTHER" id="PTHR20857:SF15">
    <property type="entry name" value="THIAMINE-PHOSPHATE SYNTHASE"/>
    <property type="match status" value="1"/>
</dbReference>
<dbReference type="EC" id="2.5.1.3" evidence="10"/>
<dbReference type="InterPro" id="IPR022998">
    <property type="entry name" value="ThiamineP_synth_TenI"/>
</dbReference>
<dbReference type="Proteomes" id="UP000054058">
    <property type="component" value="Unassembled WGS sequence"/>
</dbReference>
<evidence type="ECO:0000256" key="7">
    <source>
        <dbReference type="ARBA" id="ARBA00047334"/>
    </source>
</evidence>